<name>A0A7W1XSX8_9BACL</name>
<keyword evidence="2" id="KW-1185">Reference proteome</keyword>
<dbReference type="EMBL" id="JACEOL010000031">
    <property type="protein sequence ID" value="MBA4602610.1"/>
    <property type="molecule type" value="Genomic_DNA"/>
</dbReference>
<dbReference type="AlphaFoldDB" id="A0A7W1XSX8"/>
<gene>
    <name evidence="1" type="ORF">H2C83_09845</name>
</gene>
<comment type="caution">
    <text evidence="1">The sequence shown here is derived from an EMBL/GenBank/DDBJ whole genome shotgun (WGS) entry which is preliminary data.</text>
</comment>
<sequence>MGIFYKKWTMNYIHNGKFFYIFLPGMLADSKKFSRSYQALALSTLLAQAQPLLPLKAHRELLKAGRRGYLHW</sequence>
<evidence type="ECO:0000313" key="1">
    <source>
        <dbReference type="EMBL" id="MBA4602610.1"/>
    </source>
</evidence>
<accession>A0A7W1XSX8</accession>
<proteinExistence type="predicted"/>
<protein>
    <submittedName>
        <fullName evidence="1">Uncharacterized protein</fullName>
    </submittedName>
</protein>
<dbReference type="Proteomes" id="UP000538292">
    <property type="component" value="Unassembled WGS sequence"/>
</dbReference>
<organism evidence="1 2">
    <name type="scientific">Thermoactinomyces mirandus</name>
    <dbReference type="NCBI Taxonomy" id="2756294"/>
    <lineage>
        <taxon>Bacteria</taxon>
        <taxon>Bacillati</taxon>
        <taxon>Bacillota</taxon>
        <taxon>Bacilli</taxon>
        <taxon>Bacillales</taxon>
        <taxon>Thermoactinomycetaceae</taxon>
        <taxon>Thermoactinomyces</taxon>
    </lineage>
</organism>
<evidence type="ECO:0000313" key="2">
    <source>
        <dbReference type="Proteomes" id="UP000538292"/>
    </source>
</evidence>
<reference evidence="1 2" key="1">
    <citation type="submission" date="2020-07" db="EMBL/GenBank/DDBJ databases">
        <title>Thermoactinomyces phylogeny.</title>
        <authorList>
            <person name="Dunlap C."/>
        </authorList>
    </citation>
    <scope>NUCLEOTIDE SEQUENCE [LARGE SCALE GENOMIC DNA]</scope>
    <source>
        <strain evidence="1 2">AMNI-1</strain>
    </source>
</reference>